<comment type="caution">
    <text evidence="9">The sequence shown here is derived from an EMBL/GenBank/DDBJ whole genome shotgun (WGS) entry which is preliminary data.</text>
</comment>
<evidence type="ECO:0000259" key="7">
    <source>
        <dbReference type="Pfam" id="PF00294"/>
    </source>
</evidence>
<proteinExistence type="inferred from homology"/>
<dbReference type="InterPro" id="IPR002139">
    <property type="entry name" value="Ribo/fructo_kinase"/>
</dbReference>
<evidence type="ECO:0000313" key="10">
    <source>
        <dbReference type="Proteomes" id="UP000266391"/>
    </source>
</evidence>
<dbReference type="PROSITE" id="PS00584">
    <property type="entry name" value="PFKB_KINASES_2"/>
    <property type="match status" value="1"/>
</dbReference>
<reference evidence="10 11" key="1">
    <citation type="submission" date="2018-08" db="EMBL/GenBank/DDBJ databases">
        <title>A genome reference for cultivated species of the human gut microbiota.</title>
        <authorList>
            <person name="Zou Y."/>
            <person name="Xue W."/>
            <person name="Luo G."/>
        </authorList>
    </citation>
    <scope>NUCLEOTIDE SEQUENCE [LARGE SCALE GENOMIC DNA]</scope>
    <source>
        <strain evidence="9 10">AM32-8LB</strain>
        <strain evidence="8 11">AM42-1AC</strain>
    </source>
</reference>
<evidence type="ECO:0000256" key="3">
    <source>
        <dbReference type="ARBA" id="ARBA00022741"/>
    </source>
</evidence>
<dbReference type="Pfam" id="PF00294">
    <property type="entry name" value="PfkB"/>
    <property type="match status" value="1"/>
</dbReference>
<dbReference type="EMBL" id="QSFX01000017">
    <property type="protein sequence ID" value="RHA87882.1"/>
    <property type="molecule type" value="Genomic_DNA"/>
</dbReference>
<keyword evidence="2 6" id="KW-0808">Transferase</keyword>
<evidence type="ECO:0000256" key="5">
    <source>
        <dbReference type="ARBA" id="ARBA00022840"/>
    </source>
</evidence>
<dbReference type="GO" id="GO:0006000">
    <property type="term" value="P:fructose metabolic process"/>
    <property type="evidence" value="ECO:0007669"/>
    <property type="project" value="UniProtKB-ARBA"/>
</dbReference>
<feature type="domain" description="Carbohydrate kinase PfkB" evidence="7">
    <location>
        <begin position="7"/>
        <end position="309"/>
    </location>
</feature>
<dbReference type="Gene3D" id="3.40.1190.20">
    <property type="match status" value="1"/>
</dbReference>
<gene>
    <name evidence="9" type="ORF">DW813_10790</name>
    <name evidence="8" type="ORF">DW914_10180</name>
</gene>
<evidence type="ECO:0000313" key="8">
    <source>
        <dbReference type="EMBL" id="RHA87882.1"/>
    </source>
</evidence>
<dbReference type="GO" id="GO:0005524">
    <property type="term" value="F:ATP binding"/>
    <property type="evidence" value="ECO:0007669"/>
    <property type="project" value="UniProtKB-KW"/>
</dbReference>
<keyword evidence="4 6" id="KW-0418">Kinase</keyword>
<evidence type="ECO:0000256" key="6">
    <source>
        <dbReference type="RuleBase" id="RU003704"/>
    </source>
</evidence>
<accession>A0A396AEM5</accession>
<dbReference type="PANTHER" id="PTHR43085">
    <property type="entry name" value="HEXOKINASE FAMILY MEMBER"/>
    <property type="match status" value="1"/>
</dbReference>
<dbReference type="GO" id="GO:0008865">
    <property type="term" value="F:fructokinase activity"/>
    <property type="evidence" value="ECO:0007669"/>
    <property type="project" value="UniProtKB-ARBA"/>
</dbReference>
<evidence type="ECO:0000256" key="2">
    <source>
        <dbReference type="ARBA" id="ARBA00022679"/>
    </source>
</evidence>
<dbReference type="Proteomes" id="UP000266391">
    <property type="component" value="Unassembled WGS sequence"/>
</dbReference>
<dbReference type="RefSeq" id="WP_118093182.1">
    <property type="nucleotide sequence ID" value="NZ_CABJFX010000017.1"/>
</dbReference>
<name>A0A396AEM5_9FIRM</name>
<comment type="similarity">
    <text evidence="1 6">Belongs to the carbohydrate kinase PfkB family.</text>
</comment>
<dbReference type="EMBL" id="QSIQ01000016">
    <property type="protein sequence ID" value="RHD02799.1"/>
    <property type="molecule type" value="Genomic_DNA"/>
</dbReference>
<dbReference type="PRINTS" id="PR00990">
    <property type="entry name" value="RIBOKINASE"/>
</dbReference>
<sequence length="322" mass="34793">MAREVDIAALGELLIDFTEAGYSKDGMKLFEQNPGGAPANLLTVASHMGYKTAFIGKVGTDMHGAFLKKTLQKEGIDTTALIEDEHYFTTLAFVEIDENGERNFSFARKPGADTQLRKEELDKELLRNCKIFHFGSLSLTDEPARSATLEAVKTAKETGALISYDPNYRASLWKDETTAVETMKSVIPLADVMKVSDEESLLLTGAKSYEEAAEVLLSLGLKLVAITLGEDGVLVATKNGKEHVAGFHTNAIDTTGAGDSFWGGFLSRFLSFNKAVEELTGENIRACAVQGNAVACLCVQKRGGIPAIPSAEEVKAFLKENV</sequence>
<evidence type="ECO:0000256" key="1">
    <source>
        <dbReference type="ARBA" id="ARBA00010688"/>
    </source>
</evidence>
<dbReference type="AlphaFoldDB" id="A0A396AEM5"/>
<dbReference type="PANTHER" id="PTHR43085:SF1">
    <property type="entry name" value="PSEUDOURIDINE KINASE-RELATED"/>
    <property type="match status" value="1"/>
</dbReference>
<protein>
    <submittedName>
        <fullName evidence="9">Carbohydrate kinase</fullName>
    </submittedName>
</protein>
<evidence type="ECO:0000313" key="9">
    <source>
        <dbReference type="EMBL" id="RHD02799.1"/>
    </source>
</evidence>
<keyword evidence="5" id="KW-0067">ATP-binding</keyword>
<dbReference type="InterPro" id="IPR050306">
    <property type="entry name" value="PfkB_Carbo_kinase"/>
</dbReference>
<dbReference type="Proteomes" id="UP000283492">
    <property type="component" value="Unassembled WGS sequence"/>
</dbReference>
<dbReference type="CDD" id="cd01167">
    <property type="entry name" value="bac_FRK"/>
    <property type="match status" value="1"/>
</dbReference>
<dbReference type="InterPro" id="IPR029056">
    <property type="entry name" value="Ribokinase-like"/>
</dbReference>
<organism evidence="9 10">
    <name type="scientific">Roseburia inulinivorans</name>
    <dbReference type="NCBI Taxonomy" id="360807"/>
    <lineage>
        <taxon>Bacteria</taxon>
        <taxon>Bacillati</taxon>
        <taxon>Bacillota</taxon>
        <taxon>Clostridia</taxon>
        <taxon>Lachnospirales</taxon>
        <taxon>Lachnospiraceae</taxon>
        <taxon>Roseburia</taxon>
    </lineage>
</organism>
<dbReference type="InterPro" id="IPR002173">
    <property type="entry name" value="Carboh/pur_kinase_PfkB_CS"/>
</dbReference>
<keyword evidence="3" id="KW-0547">Nucleotide-binding</keyword>
<dbReference type="SUPFAM" id="SSF53613">
    <property type="entry name" value="Ribokinase-like"/>
    <property type="match status" value="1"/>
</dbReference>
<evidence type="ECO:0000313" key="11">
    <source>
        <dbReference type="Proteomes" id="UP000283492"/>
    </source>
</evidence>
<dbReference type="InterPro" id="IPR011611">
    <property type="entry name" value="PfkB_dom"/>
</dbReference>
<evidence type="ECO:0000256" key="4">
    <source>
        <dbReference type="ARBA" id="ARBA00022777"/>
    </source>
</evidence>